<evidence type="ECO:0000256" key="4">
    <source>
        <dbReference type="SAM" id="MobiDB-lite"/>
    </source>
</evidence>
<comment type="similarity">
    <text evidence="2">Belongs to the NET family.</text>
</comment>
<protein>
    <recommendedName>
        <fullName evidence="5">NAB domain-containing protein</fullName>
    </recommendedName>
</protein>
<organism evidence="6 7">
    <name type="scientific">Papaver nudicaule</name>
    <name type="common">Iceland poppy</name>
    <dbReference type="NCBI Taxonomy" id="74823"/>
    <lineage>
        <taxon>Eukaryota</taxon>
        <taxon>Viridiplantae</taxon>
        <taxon>Streptophyta</taxon>
        <taxon>Embryophyta</taxon>
        <taxon>Tracheophyta</taxon>
        <taxon>Spermatophyta</taxon>
        <taxon>Magnoliopsida</taxon>
        <taxon>Ranunculales</taxon>
        <taxon>Papaveraceae</taxon>
        <taxon>Papaveroideae</taxon>
        <taxon>Papaver</taxon>
    </lineage>
</organism>
<evidence type="ECO:0000313" key="6">
    <source>
        <dbReference type="EMBL" id="MCL7052230.1"/>
    </source>
</evidence>
<dbReference type="AlphaFoldDB" id="A0AA42B5K0"/>
<feature type="compositionally biased region" description="Pro residues" evidence="4">
    <location>
        <begin position="119"/>
        <end position="128"/>
    </location>
</feature>
<dbReference type="PROSITE" id="PS51774">
    <property type="entry name" value="NAB"/>
    <property type="match status" value="1"/>
</dbReference>
<feature type="domain" description="NAB" evidence="5">
    <location>
        <begin position="15"/>
        <end position="95"/>
    </location>
</feature>
<feature type="compositionally biased region" description="Polar residues" evidence="4">
    <location>
        <begin position="216"/>
        <end position="228"/>
    </location>
</feature>
<evidence type="ECO:0000256" key="1">
    <source>
        <dbReference type="ARBA" id="ARBA00023054"/>
    </source>
</evidence>
<feature type="coiled-coil region" evidence="3">
    <location>
        <begin position="297"/>
        <end position="324"/>
    </location>
</feature>
<evidence type="ECO:0000259" key="5">
    <source>
        <dbReference type="PROSITE" id="PS51774"/>
    </source>
</evidence>
<feature type="coiled-coil region" evidence="3">
    <location>
        <begin position="382"/>
        <end position="571"/>
    </location>
</feature>
<dbReference type="GO" id="GO:0005774">
    <property type="term" value="C:vacuolar membrane"/>
    <property type="evidence" value="ECO:0007669"/>
    <property type="project" value="TreeGrafter"/>
</dbReference>
<evidence type="ECO:0000256" key="2">
    <source>
        <dbReference type="ARBA" id="ARBA00038006"/>
    </source>
</evidence>
<dbReference type="GO" id="GO:0003779">
    <property type="term" value="F:actin binding"/>
    <property type="evidence" value="ECO:0007669"/>
    <property type="project" value="InterPro"/>
</dbReference>
<keyword evidence="7" id="KW-1185">Reference proteome</keyword>
<dbReference type="EMBL" id="JAJJMA010347509">
    <property type="protein sequence ID" value="MCL7052230.1"/>
    <property type="molecule type" value="Genomic_DNA"/>
</dbReference>
<gene>
    <name evidence="6" type="ORF">MKW94_020568</name>
</gene>
<feature type="region of interest" description="Disordered" evidence="4">
    <location>
        <begin position="98"/>
        <end position="187"/>
    </location>
</feature>
<dbReference type="Pfam" id="PF07765">
    <property type="entry name" value="KIP1"/>
    <property type="match status" value="1"/>
</dbReference>
<comment type="caution">
    <text evidence="6">The sequence shown here is derived from an EMBL/GenBank/DDBJ whole genome shotgun (WGS) entry which is preliminary data.</text>
</comment>
<keyword evidence="1 3" id="KW-0175">Coiled coil</keyword>
<feature type="region of interest" description="Disordered" evidence="4">
    <location>
        <begin position="210"/>
        <end position="232"/>
    </location>
</feature>
<dbReference type="Gene3D" id="1.10.287.1490">
    <property type="match status" value="1"/>
</dbReference>
<dbReference type="InterPro" id="IPR051861">
    <property type="entry name" value="NET_actin-binding_domain"/>
</dbReference>
<dbReference type="InterPro" id="IPR011684">
    <property type="entry name" value="NAB"/>
</dbReference>
<sequence length="611" mass="70362">MSNRTMKRLESRKSHSWWFDSHIIPKSNKWLADNLQEMDRSVNRMLKLIEEDGDSFAKKAEMYYQKRPELIAQVEEFYRMYRSLAERYDNLTGELRKSIPADQLQTQSSGVSDAGSESGPPPPVPPPKEQTHSRRKSASHRAAGFEVFLGSRGGSERADSDDYSESSSDSETESDIFSGPLAVNGDDMGLSQKIVEMETELRDVKEKLRMAEEENSSATSSPKNSQENGHSEDLLGRIQWYEEELNVANEKLRSMQEEIERLTKINIDASFEVESKTAQVLELKEKIAINDVFEEEARVKDEKLRLSEEEVARLKLELEETKSSLKEIEVWAAEISEEEATRLKHELEATKSFLKEIEVWAAELKDQNKVLEMNMSIRDTEIEELKLAIADAELKSNDEKSQLQQVISALEEGQGELEMKLKNSESSIQSLVDDCQRVEHEKIEFQVLQENREADMRSEMEHLKAEIVERGNKVEELNKSLDGLKLNFDTLTAERDELNANVSTLVADVGSRDDRIRSMEDHLQKLHIEHVELVSACEEARKEAENQRRRLREMEEEVDRQRMVITDAAEEKREAIRQLCFSMEHYRNNYDELRNAFLGHRKPITSSVLAS</sequence>
<name>A0AA42B5K0_PAPNU</name>
<dbReference type="PANTHER" id="PTHR32258">
    <property type="entry name" value="PROTEIN NETWORKED 4A"/>
    <property type="match status" value="1"/>
</dbReference>
<proteinExistence type="inferred from homology"/>
<dbReference type="Proteomes" id="UP001177140">
    <property type="component" value="Unassembled WGS sequence"/>
</dbReference>
<reference evidence="6" key="1">
    <citation type="submission" date="2022-03" db="EMBL/GenBank/DDBJ databases">
        <title>A functionally conserved STORR gene fusion in Papaver species that diverged 16.8 million years ago.</title>
        <authorList>
            <person name="Catania T."/>
        </authorList>
    </citation>
    <scope>NUCLEOTIDE SEQUENCE</scope>
    <source>
        <strain evidence="6">S-191538</strain>
    </source>
</reference>
<evidence type="ECO:0000313" key="7">
    <source>
        <dbReference type="Proteomes" id="UP001177140"/>
    </source>
</evidence>
<evidence type="ECO:0000256" key="3">
    <source>
        <dbReference type="SAM" id="Coils"/>
    </source>
</evidence>
<feature type="compositionally biased region" description="Acidic residues" evidence="4">
    <location>
        <begin position="161"/>
        <end position="174"/>
    </location>
</feature>
<accession>A0AA42B5K0</accession>
<dbReference type="PANTHER" id="PTHR32258:SF3">
    <property type="entry name" value="PROTEIN NETWORKED 4A"/>
    <property type="match status" value="1"/>
</dbReference>